<dbReference type="InterPro" id="IPR018474">
    <property type="entry name" value="Uncharacterised_Yqai"/>
</dbReference>
<reference evidence="1 2" key="1">
    <citation type="submission" date="2013-05" db="EMBL/GenBank/DDBJ databases">
        <title>Complete genome sequence of Bacillus thuringiensis YBT-1518, a typical strain with high toxicity to nematode.</title>
        <authorList>
            <person name="Wang P."/>
            <person name="Zhang C."/>
            <person name="Guo M."/>
            <person name="Guo S."/>
            <person name="Zhu Y."/>
            <person name="Zheng J."/>
            <person name="Zhu L."/>
            <person name="Ruan L."/>
            <person name="Peng D."/>
            <person name="Sun M."/>
        </authorList>
    </citation>
    <scope>NUCLEOTIDE SEQUENCE [LARGE SCALE GENOMIC DNA]</scope>
    <source>
        <strain evidence="1 2">YBT-1518</strain>
    </source>
</reference>
<dbReference type="KEGG" id="bthu:YBT1518_03550"/>
<evidence type="ECO:0000313" key="1">
    <source>
        <dbReference type="EMBL" id="AHA69931.1"/>
    </source>
</evidence>
<dbReference type="InterPro" id="IPR023118">
    <property type="entry name" value="YqaI_dom_sf"/>
</dbReference>
<dbReference type="SUPFAM" id="SSF160713">
    <property type="entry name" value="YqaI-like"/>
    <property type="match status" value="1"/>
</dbReference>
<gene>
    <name evidence="1" type="ORF">YBT1518_03550</name>
</gene>
<name>A0A9W3KE25_BACTU</name>
<organism evidence="1 2">
    <name type="scientific">Bacillus thuringiensis YBT-1518</name>
    <dbReference type="NCBI Taxonomy" id="529122"/>
    <lineage>
        <taxon>Bacteria</taxon>
        <taxon>Bacillati</taxon>
        <taxon>Bacillota</taxon>
        <taxon>Bacilli</taxon>
        <taxon>Bacillales</taxon>
        <taxon>Bacillaceae</taxon>
        <taxon>Bacillus</taxon>
        <taxon>Bacillus cereus group</taxon>
    </lineage>
</organism>
<sequence length="119" mass="13646">MIALKEVTLVFKSGVKASFTVEKFQTFKNSFGFLSGIEYEGATCKVPFHIGVSNIDAIFVEDIPEEEKIKEPDYPIEDFYGCEIQQDDTYFMFGEDVVLTENLTEYLIEKQNVECFRAV</sequence>
<dbReference type="Pfam" id="PF09466">
    <property type="entry name" value="Yqai"/>
    <property type="match status" value="1"/>
</dbReference>
<proteinExistence type="predicted"/>
<dbReference type="Proteomes" id="UP000018566">
    <property type="component" value="Chromosome"/>
</dbReference>
<accession>A0A9W3KE25</accession>
<dbReference type="Gene3D" id="3.30.40.30">
    <property type="entry name" value="YqaI domain"/>
    <property type="match status" value="1"/>
</dbReference>
<dbReference type="AlphaFoldDB" id="A0A9W3KE25"/>
<protein>
    <submittedName>
        <fullName evidence="1">Uncharacterized protein</fullName>
    </submittedName>
</protein>
<evidence type="ECO:0000313" key="2">
    <source>
        <dbReference type="Proteomes" id="UP000018566"/>
    </source>
</evidence>
<dbReference type="EMBL" id="CP005935">
    <property type="protein sequence ID" value="AHA69931.1"/>
    <property type="molecule type" value="Genomic_DNA"/>
</dbReference>